<name>A0A409XQ84_PSICY</name>
<dbReference type="PANTHER" id="PTHR40465:SF1">
    <property type="entry name" value="DUF6534 DOMAIN-CONTAINING PROTEIN"/>
    <property type="match status" value="1"/>
</dbReference>
<dbReference type="OrthoDB" id="3206554at2759"/>
<reference evidence="4 5" key="1">
    <citation type="journal article" date="2018" name="Evol. Lett.">
        <title>Horizontal gene cluster transfer increased hallucinogenic mushroom diversity.</title>
        <authorList>
            <person name="Reynolds H.T."/>
            <person name="Vijayakumar V."/>
            <person name="Gluck-Thaler E."/>
            <person name="Korotkin H.B."/>
            <person name="Matheny P.B."/>
            <person name="Slot J.C."/>
        </authorList>
    </citation>
    <scope>NUCLEOTIDE SEQUENCE [LARGE SCALE GENOMIC DNA]</scope>
    <source>
        <strain evidence="4 5">2631</strain>
    </source>
</reference>
<evidence type="ECO:0000256" key="1">
    <source>
        <dbReference type="SAM" id="MobiDB-lite"/>
    </source>
</evidence>
<comment type="caution">
    <text evidence="4">The sequence shown here is derived from an EMBL/GenBank/DDBJ whole genome shotgun (WGS) entry which is preliminary data.</text>
</comment>
<dbReference type="Pfam" id="PF20152">
    <property type="entry name" value="DUF6534"/>
    <property type="match status" value="1"/>
</dbReference>
<gene>
    <name evidence="4" type="ORF">CVT25_009767</name>
</gene>
<keyword evidence="2" id="KW-1133">Transmembrane helix</keyword>
<feature type="transmembrane region" description="Helical" evidence="2">
    <location>
        <begin position="12"/>
        <end position="35"/>
    </location>
</feature>
<keyword evidence="2" id="KW-0472">Membrane</keyword>
<dbReference type="PANTHER" id="PTHR40465">
    <property type="entry name" value="CHROMOSOME 1, WHOLE GENOME SHOTGUN SEQUENCE"/>
    <property type="match status" value="1"/>
</dbReference>
<evidence type="ECO:0000313" key="4">
    <source>
        <dbReference type="EMBL" id="PPQ92880.1"/>
    </source>
</evidence>
<proteinExistence type="predicted"/>
<protein>
    <recommendedName>
        <fullName evidence="3">DUF6534 domain-containing protein</fullName>
    </recommendedName>
</protein>
<feature type="compositionally biased region" description="Low complexity" evidence="1">
    <location>
        <begin position="315"/>
        <end position="326"/>
    </location>
</feature>
<feature type="region of interest" description="Disordered" evidence="1">
    <location>
        <begin position="298"/>
        <end position="326"/>
    </location>
</feature>
<feature type="domain" description="DUF6534" evidence="3">
    <location>
        <begin position="159"/>
        <end position="245"/>
    </location>
</feature>
<dbReference type="InParanoid" id="A0A409XQ84"/>
<feature type="transmembrane region" description="Helical" evidence="2">
    <location>
        <begin position="150"/>
        <end position="174"/>
    </location>
</feature>
<dbReference type="InterPro" id="IPR045339">
    <property type="entry name" value="DUF6534"/>
</dbReference>
<feature type="transmembrane region" description="Helical" evidence="2">
    <location>
        <begin position="222"/>
        <end position="241"/>
    </location>
</feature>
<dbReference type="STRING" id="93625.A0A409XQ84"/>
<sequence length="326" mass="36181">MATIDVPKTFGAILLGGLYASLLSGIVLVQVIIYFKLYPSDTTQIKSLVLVVWLLDTSHTAFIWSALWSYLIEHYAQPIHIDMIHWDIAVRLHIPFPTQLPNSSFPSRKFTAHHSDDGNPNIHGPHFLCPPHLHALHYGTFSRFRDEIKWIFTTGLALSTAVDIFITGSLFMLLHLSRTGAANLNAVIDSLIKYAFETGLLTCAGTVISMICWLTMPTNLIFMGLHFVIGKFYANSLLVTLNMRETIRRARSHRSKEGRGIGGESPGNVHHVLDTRRRRGSLSASGNDDHFAVRNVANTPNNAQALTKTNVTDVSSSSPSYPSYPS</sequence>
<organism evidence="4 5">
    <name type="scientific">Psilocybe cyanescens</name>
    <dbReference type="NCBI Taxonomy" id="93625"/>
    <lineage>
        <taxon>Eukaryota</taxon>
        <taxon>Fungi</taxon>
        <taxon>Dikarya</taxon>
        <taxon>Basidiomycota</taxon>
        <taxon>Agaricomycotina</taxon>
        <taxon>Agaricomycetes</taxon>
        <taxon>Agaricomycetidae</taxon>
        <taxon>Agaricales</taxon>
        <taxon>Agaricineae</taxon>
        <taxon>Strophariaceae</taxon>
        <taxon>Psilocybe</taxon>
    </lineage>
</organism>
<accession>A0A409XQ84</accession>
<dbReference type="Proteomes" id="UP000283269">
    <property type="component" value="Unassembled WGS sequence"/>
</dbReference>
<feature type="region of interest" description="Disordered" evidence="1">
    <location>
        <begin position="252"/>
        <end position="271"/>
    </location>
</feature>
<evidence type="ECO:0000259" key="3">
    <source>
        <dbReference type="Pfam" id="PF20152"/>
    </source>
</evidence>
<feature type="transmembrane region" description="Helical" evidence="2">
    <location>
        <begin position="47"/>
        <end position="67"/>
    </location>
</feature>
<evidence type="ECO:0000256" key="2">
    <source>
        <dbReference type="SAM" id="Phobius"/>
    </source>
</evidence>
<evidence type="ECO:0000313" key="5">
    <source>
        <dbReference type="Proteomes" id="UP000283269"/>
    </source>
</evidence>
<feature type="compositionally biased region" description="Polar residues" evidence="1">
    <location>
        <begin position="298"/>
        <end position="314"/>
    </location>
</feature>
<keyword evidence="2" id="KW-0812">Transmembrane</keyword>
<dbReference type="EMBL" id="NHYD01000949">
    <property type="protein sequence ID" value="PPQ92880.1"/>
    <property type="molecule type" value="Genomic_DNA"/>
</dbReference>
<dbReference type="AlphaFoldDB" id="A0A409XQ84"/>
<keyword evidence="5" id="KW-1185">Reference proteome</keyword>